<feature type="region of interest" description="Disordered" evidence="4">
    <location>
        <begin position="904"/>
        <end position="924"/>
    </location>
</feature>
<feature type="region of interest" description="Disordered" evidence="4">
    <location>
        <begin position="498"/>
        <end position="537"/>
    </location>
</feature>
<accession>A0AAQ3Q3S3</accession>
<dbReference type="PROSITE" id="PS50294">
    <property type="entry name" value="WD_REPEATS_REGION"/>
    <property type="match status" value="3"/>
</dbReference>
<dbReference type="AlphaFoldDB" id="A0AAQ3Q3S3"/>
<evidence type="ECO:0000313" key="6">
    <source>
        <dbReference type="Proteomes" id="UP001327560"/>
    </source>
</evidence>
<feature type="compositionally biased region" description="Polar residues" evidence="4">
    <location>
        <begin position="498"/>
        <end position="509"/>
    </location>
</feature>
<dbReference type="PRINTS" id="PR00320">
    <property type="entry name" value="GPROTEINBRPT"/>
</dbReference>
<dbReference type="SMART" id="SM00320">
    <property type="entry name" value="WD40"/>
    <property type="match status" value="6"/>
</dbReference>
<evidence type="ECO:0000313" key="5">
    <source>
        <dbReference type="EMBL" id="WOK94987.1"/>
    </source>
</evidence>
<protein>
    <submittedName>
        <fullName evidence="5">WD repeat-containing protein 44-like</fullName>
    </submittedName>
</protein>
<keyword evidence="1 3" id="KW-0853">WD repeat</keyword>
<dbReference type="PANTHER" id="PTHR14221:SF67">
    <property type="entry name" value="WD REPEAT-CONTAINING PROTEIN 44-LIKE"/>
    <property type="match status" value="1"/>
</dbReference>
<sequence length="966" mass="105088">MLFCPSISTASTMMVTMSTRHRVHQGAEEAAAALHHHHHLHHGEAVEQHKRDHPDEGGEEEDEAAESEEDDEDCFFESFDRVPSRVSFCLDLPSDDSDEDEDDVRFSFASAVAPPCDFRSVTFSREQFLAELCEEEEKAICEKAAGDKPSPPPGGGFDYDIWMEEPISVKERRRRLLQGMGFASRKIASSRKIVEAPPENGSPAPAKPPLPPTVPATSQPPAAPELPPDPSPQQQPVLTRCRSDSELLTRPAAGPAEPALVRAASAPNLSDYRVSERSETAGEAGIEEVDGGGAVLIANDDPCLVKNPDTGKAFVVSDVDKDGKERLNDRQTGLQVTMEEFERFLGHSPIVKELMRRVKLGGGSGGDQRSNAKGIGAPPKAPSKSNYKKKGGWLKNIKSVASSVTGLMSEKEKGDPGAKAAGKTPGDSSSELMKVRQHGKSNKELTGLYMSQEIQGHQGSIWSIKFSYDGHYLASAGEDRVVQVWQVQECDTVSTLLRRQESRSLQTKPDGTPETPAAADNQQPPKKSTKKSKSKKRSLPDYIVMPEVIFALSEKPVCTFEGHTDHVLDLCWSKSQHLLSSSMDKTVRLWDIENKTCLKVFAHNDYVTCIQFNPVDDRYFISGSLDAKVRIWSIPERQVVDWTDLHEMVTAACYTPDGQGALVGSHKGTCRIYKTSDYKLSQEGQIEIKSKKKKSNAKKITGLQFAPDNPTEVMVTSADSQVRVFDDQKMVHKFRGFRNTSSQIAASYTFDGRYVVCASEDSHVYVWKRDPARAVSAGSKGKGWITTRSHEHFFCKDVSVAIPWPSAGSNCAPLCPPPMSGRFSQQEPLGSTDSQRSASALDVDPFPSGRSAGPPLPRKSFTEQTLAANAEEGRDITNSPSAIGNESFASGSASMRAADAVGSSSSLSSWGWQSAAGSRTGGGEQSNAWGLVVVTAGLGGDIRVFQNFGLPVRLGRPTMFLKDIGT</sequence>
<feature type="compositionally biased region" description="Basic residues" evidence="4">
    <location>
        <begin position="527"/>
        <end position="537"/>
    </location>
</feature>
<feature type="compositionally biased region" description="Pro residues" evidence="4">
    <location>
        <begin position="205"/>
        <end position="214"/>
    </location>
</feature>
<organism evidence="5 6">
    <name type="scientific">Canna indica</name>
    <name type="common">Indian-shot</name>
    <dbReference type="NCBI Taxonomy" id="4628"/>
    <lineage>
        <taxon>Eukaryota</taxon>
        <taxon>Viridiplantae</taxon>
        <taxon>Streptophyta</taxon>
        <taxon>Embryophyta</taxon>
        <taxon>Tracheophyta</taxon>
        <taxon>Spermatophyta</taxon>
        <taxon>Magnoliopsida</taxon>
        <taxon>Liliopsida</taxon>
        <taxon>Zingiberales</taxon>
        <taxon>Cannaceae</taxon>
        <taxon>Canna</taxon>
    </lineage>
</organism>
<evidence type="ECO:0000256" key="3">
    <source>
        <dbReference type="PROSITE-ProRule" id="PRU00221"/>
    </source>
</evidence>
<keyword evidence="6" id="KW-1185">Reference proteome</keyword>
<feature type="compositionally biased region" description="Basic and acidic residues" evidence="4">
    <location>
        <begin position="42"/>
        <end position="56"/>
    </location>
</feature>
<name>A0AAQ3Q3S3_9LILI</name>
<dbReference type="InterPro" id="IPR015943">
    <property type="entry name" value="WD40/YVTN_repeat-like_dom_sf"/>
</dbReference>
<dbReference type="PROSITE" id="PS00678">
    <property type="entry name" value="WD_REPEATS_1"/>
    <property type="match status" value="1"/>
</dbReference>
<dbReference type="Proteomes" id="UP001327560">
    <property type="component" value="Chromosome 1"/>
</dbReference>
<dbReference type="InterPro" id="IPR019775">
    <property type="entry name" value="WD40_repeat_CS"/>
</dbReference>
<dbReference type="EMBL" id="CP136890">
    <property type="protein sequence ID" value="WOK94987.1"/>
    <property type="molecule type" value="Genomic_DNA"/>
</dbReference>
<dbReference type="PROSITE" id="PS50082">
    <property type="entry name" value="WD_REPEATS_2"/>
    <property type="match status" value="3"/>
</dbReference>
<dbReference type="SUPFAM" id="SSF50978">
    <property type="entry name" value="WD40 repeat-like"/>
    <property type="match status" value="1"/>
</dbReference>
<feature type="region of interest" description="Disordered" evidence="4">
    <location>
        <begin position="195"/>
        <end position="283"/>
    </location>
</feature>
<evidence type="ECO:0000256" key="4">
    <source>
        <dbReference type="SAM" id="MobiDB-lite"/>
    </source>
</evidence>
<dbReference type="Pfam" id="PF00400">
    <property type="entry name" value="WD40"/>
    <property type="match status" value="4"/>
</dbReference>
<dbReference type="FunFam" id="2.130.10.10:FF:000329">
    <property type="entry name" value="WD repeat-containing protein 44"/>
    <property type="match status" value="1"/>
</dbReference>
<dbReference type="InterPro" id="IPR040324">
    <property type="entry name" value="WDR44/Dgr2"/>
</dbReference>
<feature type="region of interest" description="Disordered" evidence="4">
    <location>
        <begin position="407"/>
        <end position="439"/>
    </location>
</feature>
<gene>
    <name evidence="5" type="ORF">Cni_G03692</name>
</gene>
<feature type="compositionally biased region" description="Low complexity" evidence="4">
    <location>
        <begin position="904"/>
        <end position="918"/>
    </location>
</feature>
<keyword evidence="2" id="KW-0677">Repeat</keyword>
<evidence type="ECO:0000256" key="1">
    <source>
        <dbReference type="ARBA" id="ARBA00022574"/>
    </source>
</evidence>
<feature type="region of interest" description="Disordered" evidence="4">
    <location>
        <begin position="31"/>
        <end position="72"/>
    </location>
</feature>
<dbReference type="Gene3D" id="2.130.10.10">
    <property type="entry name" value="YVTN repeat-like/Quinoprotein amine dehydrogenase"/>
    <property type="match status" value="2"/>
</dbReference>
<feature type="region of interest" description="Disordered" evidence="4">
    <location>
        <begin position="818"/>
        <end position="859"/>
    </location>
</feature>
<dbReference type="CDD" id="cd00200">
    <property type="entry name" value="WD40"/>
    <property type="match status" value="1"/>
</dbReference>
<dbReference type="InterPro" id="IPR001680">
    <property type="entry name" value="WD40_rpt"/>
</dbReference>
<proteinExistence type="predicted"/>
<reference evidence="5 6" key="1">
    <citation type="submission" date="2023-10" db="EMBL/GenBank/DDBJ databases">
        <title>Chromosome-scale genome assembly provides insights into flower coloration mechanisms of Canna indica.</title>
        <authorList>
            <person name="Li C."/>
        </authorList>
    </citation>
    <scope>NUCLEOTIDE SEQUENCE [LARGE SCALE GENOMIC DNA]</scope>
    <source>
        <tissue evidence="5">Flower</tissue>
    </source>
</reference>
<evidence type="ECO:0000256" key="2">
    <source>
        <dbReference type="ARBA" id="ARBA00022737"/>
    </source>
</evidence>
<feature type="compositionally biased region" description="Acidic residues" evidence="4">
    <location>
        <begin position="57"/>
        <end position="72"/>
    </location>
</feature>
<feature type="region of interest" description="Disordered" evidence="4">
    <location>
        <begin position="361"/>
        <end position="390"/>
    </location>
</feature>
<feature type="repeat" description="WD" evidence="3">
    <location>
        <begin position="560"/>
        <end position="600"/>
    </location>
</feature>
<feature type="compositionally biased region" description="Polar residues" evidence="4">
    <location>
        <begin position="822"/>
        <end position="838"/>
    </location>
</feature>
<dbReference type="InterPro" id="IPR036322">
    <property type="entry name" value="WD40_repeat_dom_sf"/>
</dbReference>
<feature type="compositionally biased region" description="Pro residues" evidence="4">
    <location>
        <begin position="221"/>
        <end position="233"/>
    </location>
</feature>
<dbReference type="PANTHER" id="PTHR14221">
    <property type="entry name" value="WD REPEAT DOMAIN 44"/>
    <property type="match status" value="1"/>
</dbReference>
<dbReference type="InterPro" id="IPR020472">
    <property type="entry name" value="WD40_PAC1"/>
</dbReference>
<feature type="repeat" description="WD" evidence="3">
    <location>
        <begin position="454"/>
        <end position="495"/>
    </location>
</feature>
<feature type="repeat" description="WD" evidence="3">
    <location>
        <begin position="600"/>
        <end position="634"/>
    </location>
</feature>